<organism evidence="1">
    <name type="scientific">Pseudomonas marincola</name>
    <dbReference type="NCBI Taxonomy" id="437900"/>
    <lineage>
        <taxon>Bacteria</taxon>
        <taxon>Pseudomonadati</taxon>
        <taxon>Pseudomonadota</taxon>
        <taxon>Gammaproteobacteria</taxon>
        <taxon>Pseudomonadales</taxon>
        <taxon>Pseudomonadaceae</taxon>
        <taxon>Pseudomonas</taxon>
    </lineage>
</organism>
<reference evidence="1" key="1">
    <citation type="submission" date="2019-02" db="EMBL/GenBank/DDBJ databases">
        <authorList>
            <consortium name="Genoscope - CEA"/>
            <person name="William W."/>
        </authorList>
    </citation>
    <scope>NUCLEOTIDE SEQUENCE [LARGE SCALE GENOMIC DNA]</scope>
    <source>
        <strain evidence="1">YSy11</strain>
    </source>
</reference>
<dbReference type="AlphaFoldDB" id="A0A653E5T1"/>
<protein>
    <submittedName>
        <fullName evidence="1">Uncharacterized protein</fullName>
    </submittedName>
</protein>
<evidence type="ECO:0000313" key="1">
    <source>
        <dbReference type="EMBL" id="VEV97883.1"/>
    </source>
</evidence>
<accession>A0A653E5T1</accession>
<sequence>MTGQGYPLLVAGGLNYDACVCGVYLSDSLGYRSVNCGHKKPASRAGKVLRGGGRVRCYRIGSG</sequence>
<proteinExistence type="predicted"/>
<name>A0A653E5T1_9PSED</name>
<gene>
    <name evidence="1" type="ORF">PMYSY11_2838</name>
</gene>
<dbReference type="EMBL" id="LR215729">
    <property type="protein sequence ID" value="VEV97883.1"/>
    <property type="molecule type" value="Genomic_DNA"/>
</dbReference>